<protein>
    <recommendedName>
        <fullName evidence="3">Shikimate kinase</fullName>
    </recommendedName>
</protein>
<sequence>MRLALVGMSGAGKTFWAKKLAEKGVPAVFCDDRIEQRLAPRLGAGGYSGINGVAAWMGWPDRATYAEREAAYLGEEIYTLDEVLRELEEQPDASLVLDTTGSVIYAGNHLLLRLRRQMTIVYLAATRKEQQLMIERYLNDPKPVLWRGAFQPKSGEMPRETVARCYPVLMEKRRRSYEALAHCTLGVAELRATLDAGEFLERVRRQAK</sequence>
<evidence type="ECO:0000313" key="2">
    <source>
        <dbReference type="Proteomes" id="UP000567293"/>
    </source>
</evidence>
<dbReference type="Gene3D" id="3.40.50.300">
    <property type="entry name" value="P-loop containing nucleotide triphosphate hydrolases"/>
    <property type="match status" value="1"/>
</dbReference>
<accession>A0A7V8SV10</accession>
<evidence type="ECO:0008006" key="3">
    <source>
        <dbReference type="Google" id="ProtNLM"/>
    </source>
</evidence>
<gene>
    <name evidence="1" type="ORF">HRJ53_01765</name>
</gene>
<proteinExistence type="predicted"/>
<keyword evidence="2" id="KW-1185">Reference proteome</keyword>
<dbReference type="AlphaFoldDB" id="A0A7V8SV10"/>
<name>A0A7V8SV10_9BACT</name>
<comment type="caution">
    <text evidence="1">The sequence shown here is derived from an EMBL/GenBank/DDBJ whole genome shotgun (WGS) entry which is preliminary data.</text>
</comment>
<dbReference type="Proteomes" id="UP000567293">
    <property type="component" value="Unassembled WGS sequence"/>
</dbReference>
<dbReference type="SUPFAM" id="SSF52540">
    <property type="entry name" value="P-loop containing nucleoside triphosphate hydrolases"/>
    <property type="match status" value="1"/>
</dbReference>
<evidence type="ECO:0000313" key="1">
    <source>
        <dbReference type="EMBL" id="MBA0083700.1"/>
    </source>
</evidence>
<dbReference type="InterPro" id="IPR027417">
    <property type="entry name" value="P-loop_NTPase"/>
</dbReference>
<reference evidence="1" key="1">
    <citation type="submission" date="2020-06" db="EMBL/GenBank/DDBJ databases">
        <title>Legume-microbial interactions unlock mineral nutrients during tropical forest succession.</title>
        <authorList>
            <person name="Epihov D.Z."/>
        </authorList>
    </citation>
    <scope>NUCLEOTIDE SEQUENCE [LARGE SCALE GENOMIC DNA]</scope>
    <source>
        <strain evidence="1">Pan2503</strain>
    </source>
</reference>
<dbReference type="EMBL" id="JACDQQ010000180">
    <property type="protein sequence ID" value="MBA0083700.1"/>
    <property type="molecule type" value="Genomic_DNA"/>
</dbReference>
<organism evidence="1 2">
    <name type="scientific">Candidatus Acidiferrum panamense</name>
    <dbReference type="NCBI Taxonomy" id="2741543"/>
    <lineage>
        <taxon>Bacteria</taxon>
        <taxon>Pseudomonadati</taxon>
        <taxon>Acidobacteriota</taxon>
        <taxon>Terriglobia</taxon>
        <taxon>Candidatus Acidiferrales</taxon>
        <taxon>Candidatus Acidiferrum</taxon>
    </lineage>
</organism>